<feature type="region of interest" description="Disordered" evidence="6">
    <location>
        <begin position="1"/>
        <end position="28"/>
    </location>
</feature>
<evidence type="ECO:0000313" key="8">
    <source>
        <dbReference type="EMBL" id="RYO83197.1"/>
    </source>
</evidence>
<proteinExistence type="predicted"/>
<evidence type="ECO:0008006" key="10">
    <source>
        <dbReference type="Google" id="ProtNLM"/>
    </source>
</evidence>
<evidence type="ECO:0000256" key="3">
    <source>
        <dbReference type="ARBA" id="ARBA00022692"/>
    </source>
</evidence>
<comment type="subcellular location">
    <subcellularLocation>
        <location evidence="1">Membrane</location>
        <topology evidence="1">Multi-pass membrane protein</topology>
    </subcellularLocation>
</comment>
<evidence type="ECO:0000313" key="9">
    <source>
        <dbReference type="Proteomes" id="UP000294003"/>
    </source>
</evidence>
<feature type="transmembrane region" description="Helical" evidence="7">
    <location>
        <begin position="247"/>
        <end position="267"/>
    </location>
</feature>
<protein>
    <recommendedName>
        <fullName evidence="10">Major facilitator superfamily (MFS) profile domain-containing protein</fullName>
    </recommendedName>
</protein>
<keyword evidence="5 7" id="KW-0472">Membrane</keyword>
<keyword evidence="9" id="KW-1185">Reference proteome</keyword>
<feature type="transmembrane region" description="Helical" evidence="7">
    <location>
        <begin position="111"/>
        <end position="133"/>
    </location>
</feature>
<reference evidence="8 9" key="1">
    <citation type="submission" date="2018-06" db="EMBL/GenBank/DDBJ databases">
        <title>Complete Genomes of Monosporascus.</title>
        <authorList>
            <person name="Robinson A.J."/>
            <person name="Natvig D.O."/>
        </authorList>
    </citation>
    <scope>NUCLEOTIDE SEQUENCE [LARGE SCALE GENOMIC DNA]</scope>
    <source>
        <strain evidence="8 9">CBS 609.92</strain>
    </source>
</reference>
<dbReference type="SUPFAM" id="SSF103473">
    <property type="entry name" value="MFS general substrate transporter"/>
    <property type="match status" value="1"/>
</dbReference>
<evidence type="ECO:0000256" key="7">
    <source>
        <dbReference type="SAM" id="Phobius"/>
    </source>
</evidence>
<dbReference type="Gene3D" id="1.20.1250.20">
    <property type="entry name" value="MFS general substrate transporter like domains"/>
    <property type="match status" value="1"/>
</dbReference>
<dbReference type="PANTHER" id="PTHR43791:SF32">
    <property type="entry name" value="MAJOR FACILITATOR SUPERFAMILY (MFS) PROFILE DOMAIN-CONTAINING PROTEIN"/>
    <property type="match status" value="1"/>
</dbReference>
<feature type="transmembrane region" description="Helical" evidence="7">
    <location>
        <begin position="313"/>
        <end position="336"/>
    </location>
</feature>
<feature type="transmembrane region" description="Helical" evidence="7">
    <location>
        <begin position="279"/>
        <end position="301"/>
    </location>
</feature>
<organism evidence="8 9">
    <name type="scientific">Monosporascus cannonballus</name>
    <dbReference type="NCBI Taxonomy" id="155416"/>
    <lineage>
        <taxon>Eukaryota</taxon>
        <taxon>Fungi</taxon>
        <taxon>Dikarya</taxon>
        <taxon>Ascomycota</taxon>
        <taxon>Pezizomycotina</taxon>
        <taxon>Sordariomycetes</taxon>
        <taxon>Xylariomycetidae</taxon>
        <taxon>Xylariales</taxon>
        <taxon>Xylariales incertae sedis</taxon>
        <taxon>Monosporascus</taxon>
    </lineage>
</organism>
<feature type="transmembrane region" description="Helical" evidence="7">
    <location>
        <begin position="139"/>
        <end position="158"/>
    </location>
</feature>
<keyword evidence="4 7" id="KW-1133">Transmembrane helix</keyword>
<comment type="caution">
    <text evidence="8">The sequence shown here is derived from an EMBL/GenBank/DDBJ whole genome shotgun (WGS) entry which is preliminary data.</text>
</comment>
<dbReference type="EMBL" id="QJNS01000194">
    <property type="protein sequence ID" value="RYO83197.1"/>
    <property type="molecule type" value="Genomic_DNA"/>
</dbReference>
<gene>
    <name evidence="8" type="ORF">DL762_006242</name>
</gene>
<evidence type="ECO:0000256" key="6">
    <source>
        <dbReference type="SAM" id="MobiDB-lite"/>
    </source>
</evidence>
<feature type="transmembrane region" description="Helical" evidence="7">
    <location>
        <begin position="40"/>
        <end position="59"/>
    </location>
</feature>
<accession>A0ABY0H3N8</accession>
<feature type="transmembrane region" description="Helical" evidence="7">
    <location>
        <begin position="210"/>
        <end position="235"/>
    </location>
</feature>
<name>A0ABY0H3N8_9PEZI</name>
<dbReference type="InterPro" id="IPR036259">
    <property type="entry name" value="MFS_trans_sf"/>
</dbReference>
<sequence>MSDLTPSSNGEKREPLTGSPDIRPGSCPDMSWMPEEEKAVVKKIDFIVLSMLMAIYFMFQLDRANIGFALTDNFLADVGITQNHILEAGFMPAGLYTLSQWYKNSELSRRFAAFFAGYLLGQAVNGLLAYGILHMRGIEGMWTVLMGVVFGCLFPASLSRPVPFVGLRYFTDREAFILRQRIVQEDSYKRAVSQNIPFKAVFKTLANKKLWLHAMMTLCGAIPSASLAIYGPSIINSFGYEALASNALFSVADWISLCLVLGVGYVARGIITLIGTMTMLAFSALPTMGINVALIAGAQIFRSDDRPLYYRGRTIIVGAISLAVASNCALLVLYALSNRRISKKPEYGDPHDLQEEVAVVEPIVVEPAPRAHKKVYNI</sequence>
<keyword evidence="3 7" id="KW-0812">Transmembrane</keyword>
<dbReference type="Proteomes" id="UP000294003">
    <property type="component" value="Unassembled WGS sequence"/>
</dbReference>
<evidence type="ECO:0000256" key="1">
    <source>
        <dbReference type="ARBA" id="ARBA00004141"/>
    </source>
</evidence>
<evidence type="ECO:0000256" key="5">
    <source>
        <dbReference type="ARBA" id="ARBA00023136"/>
    </source>
</evidence>
<dbReference type="PANTHER" id="PTHR43791">
    <property type="entry name" value="PERMEASE-RELATED"/>
    <property type="match status" value="1"/>
</dbReference>
<evidence type="ECO:0000256" key="2">
    <source>
        <dbReference type="ARBA" id="ARBA00022448"/>
    </source>
</evidence>
<evidence type="ECO:0000256" key="4">
    <source>
        <dbReference type="ARBA" id="ARBA00022989"/>
    </source>
</evidence>
<keyword evidence="2" id="KW-0813">Transport</keyword>